<reference evidence="1 2" key="1">
    <citation type="submission" date="2007-04" db="EMBL/GenBank/DDBJ databases">
        <authorList>
            <person name="Fulton L."/>
            <person name="Clifton S."/>
            <person name="Fulton B."/>
            <person name="Xu J."/>
            <person name="Minx P."/>
            <person name="Pepin K.H."/>
            <person name="Johnson M."/>
            <person name="Thiruvilangam P."/>
            <person name="Bhonagiri V."/>
            <person name="Nash W.E."/>
            <person name="Mardis E.R."/>
            <person name="Wilson R.K."/>
        </authorList>
    </citation>
    <scope>NUCLEOTIDE SEQUENCE [LARGE SCALE GENOMIC DNA]</scope>
    <source>
        <strain evidence="1 2">ATCC 29799</strain>
    </source>
</reference>
<dbReference type="Proteomes" id="UP000003639">
    <property type="component" value="Unassembled WGS sequence"/>
</dbReference>
<protein>
    <recommendedName>
        <fullName evidence="3">HD domain-containing protein</fullName>
    </recommendedName>
</protein>
<dbReference type="AlphaFoldDB" id="A6NQJ6"/>
<dbReference type="STRING" id="411467.BACCAP_00466"/>
<accession>A6NQJ6</accession>
<dbReference type="EMBL" id="AAXG02000004">
    <property type="protein sequence ID" value="EDN01801.1"/>
    <property type="molecule type" value="Genomic_DNA"/>
</dbReference>
<name>A6NQJ6_9FIRM</name>
<proteinExistence type="predicted"/>
<comment type="caution">
    <text evidence="1">The sequence shown here is derived from an EMBL/GenBank/DDBJ whole genome shotgun (WGS) entry which is preliminary data.</text>
</comment>
<sequence length="205" mass="23126">MGEYEQEKRIVMSAREEFIEIFTGKVHRDGAAALLDYLENKSDFFTAPASARFHGAYAGGLCDHSLNVYHCLVDYLSRPRVQELYGLEYSEETVALVALLHDVCKVGCYKQGTRNVKGPDGKWQSVPTYSFEDPLPYGHGEKSVYIVNGYLRLTREEAMAIRWHMGFSGTEDPRTVGQALQQYPLAFALATADMEATYFLENEEA</sequence>
<evidence type="ECO:0000313" key="2">
    <source>
        <dbReference type="Proteomes" id="UP000003639"/>
    </source>
</evidence>
<reference evidence="1 2" key="2">
    <citation type="submission" date="2007-06" db="EMBL/GenBank/DDBJ databases">
        <title>Draft genome sequence of Pseudoflavonifractor capillosus ATCC 29799.</title>
        <authorList>
            <person name="Sudarsanam P."/>
            <person name="Ley R."/>
            <person name="Guruge J."/>
            <person name="Turnbaugh P.J."/>
            <person name="Mahowald M."/>
            <person name="Liep D."/>
            <person name="Gordon J."/>
        </authorList>
    </citation>
    <scope>NUCLEOTIDE SEQUENCE [LARGE SCALE GENOMIC DNA]</scope>
    <source>
        <strain evidence="1 2">ATCC 29799</strain>
    </source>
</reference>
<gene>
    <name evidence="1" type="ORF">BACCAP_00466</name>
</gene>
<dbReference type="SUPFAM" id="SSF109604">
    <property type="entry name" value="HD-domain/PDEase-like"/>
    <property type="match status" value="1"/>
</dbReference>
<evidence type="ECO:0008006" key="3">
    <source>
        <dbReference type="Google" id="ProtNLM"/>
    </source>
</evidence>
<organism evidence="1 2">
    <name type="scientific">Pseudoflavonifractor capillosus ATCC 29799</name>
    <dbReference type="NCBI Taxonomy" id="411467"/>
    <lineage>
        <taxon>Bacteria</taxon>
        <taxon>Bacillati</taxon>
        <taxon>Bacillota</taxon>
        <taxon>Clostridia</taxon>
        <taxon>Eubacteriales</taxon>
        <taxon>Oscillospiraceae</taxon>
        <taxon>Pseudoflavonifractor</taxon>
    </lineage>
</organism>
<dbReference type="eggNOG" id="COG3481">
    <property type="taxonomic scope" value="Bacteria"/>
</dbReference>
<evidence type="ECO:0000313" key="1">
    <source>
        <dbReference type="EMBL" id="EDN01801.1"/>
    </source>
</evidence>
<keyword evidence="2" id="KW-1185">Reference proteome</keyword>
<dbReference type="Gene3D" id="1.10.3210.10">
    <property type="entry name" value="Hypothetical protein af1432"/>
    <property type="match status" value="1"/>
</dbReference>